<feature type="compositionally biased region" description="Basic and acidic residues" evidence="1">
    <location>
        <begin position="282"/>
        <end position="292"/>
    </location>
</feature>
<keyword evidence="3" id="KW-1185">Reference proteome</keyword>
<protein>
    <submittedName>
        <fullName evidence="2">Uncharacterized protein</fullName>
    </submittedName>
</protein>
<evidence type="ECO:0000313" key="2">
    <source>
        <dbReference type="EMBL" id="KAH3876242.1"/>
    </source>
</evidence>
<accession>A0A9D4RRS0</accession>
<feature type="compositionally biased region" description="Basic and acidic residues" evidence="1">
    <location>
        <begin position="228"/>
        <end position="237"/>
    </location>
</feature>
<proteinExistence type="predicted"/>
<reference evidence="2" key="2">
    <citation type="submission" date="2020-11" db="EMBL/GenBank/DDBJ databases">
        <authorList>
            <person name="McCartney M.A."/>
            <person name="Auch B."/>
            <person name="Kono T."/>
            <person name="Mallez S."/>
            <person name="Becker A."/>
            <person name="Gohl D.M."/>
            <person name="Silverstein K.A.T."/>
            <person name="Koren S."/>
            <person name="Bechman K.B."/>
            <person name="Herman A."/>
            <person name="Abrahante J.E."/>
            <person name="Garbe J."/>
        </authorList>
    </citation>
    <scope>NUCLEOTIDE SEQUENCE</scope>
    <source>
        <strain evidence="2">Duluth1</strain>
        <tissue evidence="2">Whole animal</tissue>
    </source>
</reference>
<feature type="compositionally biased region" description="Acidic residues" evidence="1">
    <location>
        <begin position="256"/>
        <end position="281"/>
    </location>
</feature>
<reference evidence="2" key="1">
    <citation type="journal article" date="2019" name="bioRxiv">
        <title>The Genome of the Zebra Mussel, Dreissena polymorpha: A Resource for Invasive Species Research.</title>
        <authorList>
            <person name="McCartney M.A."/>
            <person name="Auch B."/>
            <person name="Kono T."/>
            <person name="Mallez S."/>
            <person name="Zhang Y."/>
            <person name="Obille A."/>
            <person name="Becker A."/>
            <person name="Abrahante J.E."/>
            <person name="Garbe J."/>
            <person name="Badalamenti J.P."/>
            <person name="Herman A."/>
            <person name="Mangelson H."/>
            <person name="Liachko I."/>
            <person name="Sullivan S."/>
            <person name="Sone E.D."/>
            <person name="Koren S."/>
            <person name="Silverstein K.A.T."/>
            <person name="Beckman K.B."/>
            <person name="Gohl D.M."/>
        </authorList>
    </citation>
    <scope>NUCLEOTIDE SEQUENCE</scope>
    <source>
        <strain evidence="2">Duluth1</strain>
        <tissue evidence="2">Whole animal</tissue>
    </source>
</reference>
<evidence type="ECO:0000313" key="3">
    <source>
        <dbReference type="Proteomes" id="UP000828390"/>
    </source>
</evidence>
<name>A0A9D4RRS0_DREPO</name>
<dbReference type="EMBL" id="JAIWYP010000001">
    <property type="protein sequence ID" value="KAH3876242.1"/>
    <property type="molecule type" value="Genomic_DNA"/>
</dbReference>
<comment type="caution">
    <text evidence="2">The sequence shown here is derived from an EMBL/GenBank/DDBJ whole genome shotgun (WGS) entry which is preliminary data.</text>
</comment>
<feature type="region of interest" description="Disordered" evidence="1">
    <location>
        <begin position="214"/>
        <end position="300"/>
    </location>
</feature>
<gene>
    <name evidence="2" type="ORF">DPMN_000079</name>
</gene>
<dbReference type="Proteomes" id="UP000828390">
    <property type="component" value="Unassembled WGS sequence"/>
</dbReference>
<sequence length="309" mass="36061">MAQSISEEEIALLKVLKKMKLDDPEQLEDVLTKKSMKQEEKYQEKDSLKFPRISLFYGEPGKGEVSYRAWRYEVNCLIKDKTYSHASMLLGIRRSLRGEAADMVMRLGEEAKVLETITIDEEKNKMPTDNDTTVLNQINIDQDLNPSQHEELMKILEVHKGIFSTSETDIGSCDIMKHRIELIDKTPFKERYRRIPPSMIEEVRKHLEDLLARNKEEETKTSKTKAIKTKENRDTRNPKSQFTGRMQPQASSVSTEIEEEAVQEEEEENTEEQEEEETETLEENRDGVDQTHLEQQVLNSTYSDVIFYY</sequence>
<evidence type="ECO:0000256" key="1">
    <source>
        <dbReference type="SAM" id="MobiDB-lite"/>
    </source>
</evidence>
<organism evidence="2 3">
    <name type="scientific">Dreissena polymorpha</name>
    <name type="common">Zebra mussel</name>
    <name type="synonym">Mytilus polymorpha</name>
    <dbReference type="NCBI Taxonomy" id="45954"/>
    <lineage>
        <taxon>Eukaryota</taxon>
        <taxon>Metazoa</taxon>
        <taxon>Spiralia</taxon>
        <taxon>Lophotrochozoa</taxon>
        <taxon>Mollusca</taxon>
        <taxon>Bivalvia</taxon>
        <taxon>Autobranchia</taxon>
        <taxon>Heteroconchia</taxon>
        <taxon>Euheterodonta</taxon>
        <taxon>Imparidentia</taxon>
        <taxon>Neoheterodontei</taxon>
        <taxon>Myida</taxon>
        <taxon>Dreissenoidea</taxon>
        <taxon>Dreissenidae</taxon>
        <taxon>Dreissena</taxon>
    </lineage>
</organism>
<dbReference type="AlphaFoldDB" id="A0A9D4RRS0"/>
<feature type="compositionally biased region" description="Polar residues" evidence="1">
    <location>
        <begin position="238"/>
        <end position="254"/>
    </location>
</feature>